<evidence type="ECO:0000313" key="1">
    <source>
        <dbReference type="EMBL" id="OGY55732.1"/>
    </source>
</evidence>
<comment type="caution">
    <text evidence="1">The sequence shown here is derived from an EMBL/GenBank/DDBJ whole genome shotgun (WGS) entry which is preliminary data.</text>
</comment>
<sequence>MDERTKRSDVTFGNELLENLVDLGARAYCVSLFKRKGLAVMVDDKYITEAIGYYSEKGRQDMVELLNRKNIPTRVAVPVPVAKFDSLEVLLAAKEYQNAAVKAAEMGRYLEVVSRAMMDGEYDTAKSLYTALLSKDEGQRKRMVVANNNGSVDNGATKSVVQLSVQQPELLEAVGKYQEAMNLYDKLGRVDEAVVVGVKNNLFLSAYTLYEQKKRFDMAAVVALYQGNERKADLYTRLHQLTV</sequence>
<organism evidence="1 2">
    <name type="scientific">Candidatus Buchananbacteria bacterium RIFCSPLOWO2_01_FULL_40_23b</name>
    <dbReference type="NCBI Taxonomy" id="1797544"/>
    <lineage>
        <taxon>Bacteria</taxon>
        <taxon>Candidatus Buchananiibacteriota</taxon>
    </lineage>
</organism>
<name>A0A1G1YTQ0_9BACT</name>
<protein>
    <submittedName>
        <fullName evidence="1">Uncharacterized protein</fullName>
    </submittedName>
</protein>
<dbReference type="Proteomes" id="UP000178122">
    <property type="component" value="Unassembled WGS sequence"/>
</dbReference>
<gene>
    <name evidence="1" type="ORF">A2912_01315</name>
</gene>
<evidence type="ECO:0000313" key="2">
    <source>
        <dbReference type="Proteomes" id="UP000178122"/>
    </source>
</evidence>
<reference evidence="1 2" key="1">
    <citation type="journal article" date="2016" name="Nat. Commun.">
        <title>Thousands of microbial genomes shed light on interconnected biogeochemical processes in an aquifer system.</title>
        <authorList>
            <person name="Anantharaman K."/>
            <person name="Brown C.T."/>
            <person name="Hug L.A."/>
            <person name="Sharon I."/>
            <person name="Castelle C.J."/>
            <person name="Probst A.J."/>
            <person name="Thomas B.C."/>
            <person name="Singh A."/>
            <person name="Wilkins M.J."/>
            <person name="Karaoz U."/>
            <person name="Brodie E.L."/>
            <person name="Williams K.H."/>
            <person name="Hubbard S.S."/>
            <person name="Banfield J.F."/>
        </authorList>
    </citation>
    <scope>NUCLEOTIDE SEQUENCE [LARGE SCALE GENOMIC DNA]</scope>
</reference>
<accession>A0A1G1YTQ0</accession>
<proteinExistence type="predicted"/>
<dbReference type="EMBL" id="MHIN01000006">
    <property type="protein sequence ID" value="OGY55732.1"/>
    <property type="molecule type" value="Genomic_DNA"/>
</dbReference>
<dbReference type="AlphaFoldDB" id="A0A1G1YTQ0"/>